<dbReference type="InterPro" id="IPR003554">
    <property type="entry name" value="Claudin10"/>
</dbReference>
<dbReference type="Proteomes" id="UP001153269">
    <property type="component" value="Unassembled WGS sequence"/>
</dbReference>
<feature type="transmembrane region" description="Helical" evidence="8">
    <location>
        <begin position="120"/>
        <end position="140"/>
    </location>
</feature>
<evidence type="ECO:0000256" key="8">
    <source>
        <dbReference type="RuleBase" id="RU060637"/>
    </source>
</evidence>
<feature type="transmembrane region" description="Helical" evidence="8">
    <location>
        <begin position="5"/>
        <end position="27"/>
    </location>
</feature>
<gene>
    <name evidence="9" type="ORF">PLEPLA_LOCUS42550</name>
</gene>
<dbReference type="InterPro" id="IPR017974">
    <property type="entry name" value="Claudin_CS"/>
</dbReference>
<dbReference type="PANTHER" id="PTHR12002">
    <property type="entry name" value="CLAUDIN"/>
    <property type="match status" value="1"/>
</dbReference>
<comment type="subcellular location">
    <subcellularLocation>
        <location evidence="8">Cell junction</location>
        <location evidence="8">Tight junction</location>
    </subcellularLocation>
    <subcellularLocation>
        <location evidence="8">Cell membrane</location>
        <topology evidence="8">Multi-pass membrane protein</topology>
    </subcellularLocation>
</comment>
<dbReference type="Pfam" id="PF00822">
    <property type="entry name" value="PMP22_Claudin"/>
    <property type="match status" value="1"/>
</dbReference>
<evidence type="ECO:0000313" key="10">
    <source>
        <dbReference type="Proteomes" id="UP001153269"/>
    </source>
</evidence>
<dbReference type="InterPro" id="IPR004031">
    <property type="entry name" value="PMP22/EMP/MP20/Claudin"/>
</dbReference>
<accession>A0A9N7Z401</accession>
<keyword evidence="10" id="KW-1185">Reference proteome</keyword>
<evidence type="ECO:0000256" key="7">
    <source>
        <dbReference type="ARBA" id="ARBA00023136"/>
    </source>
</evidence>
<sequence>MSNFYVEIVAFILNISGWVLVCSTLPMDYWKVYSLDGVVLATATYWSNLWKTCVMDLTGVSDCKGFPSLLALDGYIHTCRGLMIAAVCLGFFGSAFALFGMKCTKIGGSERTNGRITCVAGVDFILSGLCSLSAFSIYANQITSEFFDPKFFGQKYELGAALYIGFGGSVLCIIGGSMLCFSFTNSFTKSHSQENSIYNGAA</sequence>
<reference evidence="9" key="1">
    <citation type="submission" date="2020-03" db="EMBL/GenBank/DDBJ databases">
        <authorList>
            <person name="Weist P."/>
        </authorList>
    </citation>
    <scope>NUCLEOTIDE SEQUENCE</scope>
</reference>
<keyword evidence="6 8" id="KW-1133">Transmembrane helix</keyword>
<proteinExistence type="inferred from homology"/>
<feature type="transmembrane region" description="Helical" evidence="8">
    <location>
        <begin position="160"/>
        <end position="183"/>
    </location>
</feature>
<dbReference type="Gene3D" id="1.20.140.150">
    <property type="match status" value="1"/>
</dbReference>
<organism evidence="9 10">
    <name type="scientific">Pleuronectes platessa</name>
    <name type="common">European plaice</name>
    <dbReference type="NCBI Taxonomy" id="8262"/>
    <lineage>
        <taxon>Eukaryota</taxon>
        <taxon>Metazoa</taxon>
        <taxon>Chordata</taxon>
        <taxon>Craniata</taxon>
        <taxon>Vertebrata</taxon>
        <taxon>Euteleostomi</taxon>
        <taxon>Actinopterygii</taxon>
        <taxon>Neopterygii</taxon>
        <taxon>Teleostei</taxon>
        <taxon>Neoteleostei</taxon>
        <taxon>Acanthomorphata</taxon>
        <taxon>Carangaria</taxon>
        <taxon>Pleuronectiformes</taxon>
        <taxon>Pleuronectoidei</taxon>
        <taxon>Pleuronectidae</taxon>
        <taxon>Pleuronectes</taxon>
    </lineage>
</organism>
<dbReference type="PRINTS" id="PR01383">
    <property type="entry name" value="CLAUDIN10"/>
</dbReference>
<dbReference type="AlphaFoldDB" id="A0A9N7Z401"/>
<evidence type="ECO:0000256" key="6">
    <source>
        <dbReference type="ARBA" id="ARBA00022989"/>
    </source>
</evidence>
<keyword evidence="3 8" id="KW-1003">Cell membrane</keyword>
<comment type="similarity">
    <text evidence="1 8">Belongs to the claudin family.</text>
</comment>
<comment type="function">
    <text evidence="8">Claudins function as major constituents of the tight junction complexes that regulate the permeability of epithelia.</text>
</comment>
<dbReference type="InterPro" id="IPR006187">
    <property type="entry name" value="Claudin"/>
</dbReference>
<keyword evidence="7 8" id="KW-0472">Membrane</keyword>
<feature type="transmembrane region" description="Helical" evidence="8">
    <location>
        <begin position="75"/>
        <end position="99"/>
    </location>
</feature>
<dbReference type="PRINTS" id="PR01077">
    <property type="entry name" value="CLAUDIN"/>
</dbReference>
<dbReference type="GO" id="GO:0005923">
    <property type="term" value="C:bicellular tight junction"/>
    <property type="evidence" value="ECO:0007669"/>
    <property type="project" value="UniProtKB-SubCell"/>
</dbReference>
<evidence type="ECO:0000256" key="1">
    <source>
        <dbReference type="ARBA" id="ARBA00008295"/>
    </source>
</evidence>
<dbReference type="GO" id="GO:0005886">
    <property type="term" value="C:plasma membrane"/>
    <property type="evidence" value="ECO:0007669"/>
    <property type="project" value="UniProtKB-SubCell"/>
</dbReference>
<dbReference type="GO" id="GO:0005198">
    <property type="term" value="F:structural molecule activity"/>
    <property type="evidence" value="ECO:0007669"/>
    <property type="project" value="InterPro"/>
</dbReference>
<evidence type="ECO:0000256" key="2">
    <source>
        <dbReference type="ARBA" id="ARBA00022427"/>
    </source>
</evidence>
<keyword evidence="2 8" id="KW-0796">Tight junction</keyword>
<evidence type="ECO:0000313" key="9">
    <source>
        <dbReference type="EMBL" id="CAB1454783.1"/>
    </source>
</evidence>
<keyword evidence="5 8" id="KW-0965">Cell junction</keyword>
<comment type="caution">
    <text evidence="9">The sequence shown here is derived from an EMBL/GenBank/DDBJ whole genome shotgun (WGS) entry which is preliminary data.</text>
</comment>
<evidence type="ECO:0000256" key="3">
    <source>
        <dbReference type="ARBA" id="ARBA00022475"/>
    </source>
</evidence>
<protein>
    <recommendedName>
        <fullName evidence="8">Claudin</fullName>
    </recommendedName>
</protein>
<dbReference type="PROSITE" id="PS01346">
    <property type="entry name" value="CLAUDIN"/>
    <property type="match status" value="1"/>
</dbReference>
<dbReference type="EMBL" id="CADEAL010004225">
    <property type="protein sequence ID" value="CAB1454783.1"/>
    <property type="molecule type" value="Genomic_DNA"/>
</dbReference>
<name>A0A9N7Z401_PLEPL</name>
<keyword evidence="4 8" id="KW-0812">Transmembrane</keyword>
<evidence type="ECO:0000256" key="4">
    <source>
        <dbReference type="ARBA" id="ARBA00022692"/>
    </source>
</evidence>
<evidence type="ECO:0000256" key="5">
    <source>
        <dbReference type="ARBA" id="ARBA00022949"/>
    </source>
</evidence>